<dbReference type="InterPro" id="IPR012677">
    <property type="entry name" value="Nucleotide-bd_a/b_plait_sf"/>
</dbReference>
<evidence type="ECO:0000256" key="2">
    <source>
        <dbReference type="ARBA" id="ARBA00005819"/>
    </source>
</evidence>
<comment type="subcellular location">
    <subcellularLocation>
        <location evidence="1">Nucleus</location>
        <location evidence="1">Nucleolus</location>
    </subcellularLocation>
</comment>
<evidence type="ECO:0000313" key="10">
    <source>
        <dbReference type="Proteomes" id="UP001301350"/>
    </source>
</evidence>
<keyword evidence="6" id="KW-0175">Coiled coil</keyword>
<dbReference type="Gene3D" id="3.30.70.330">
    <property type="match status" value="1"/>
</dbReference>
<evidence type="ECO:0000256" key="7">
    <source>
        <dbReference type="SAM" id="MobiDB-lite"/>
    </source>
</evidence>
<dbReference type="GO" id="GO:0005730">
    <property type="term" value="C:nucleolus"/>
    <property type="evidence" value="ECO:0007669"/>
    <property type="project" value="UniProtKB-SubCell"/>
</dbReference>
<proteinExistence type="inferred from homology"/>
<dbReference type="InterPro" id="IPR000504">
    <property type="entry name" value="RRM_dom"/>
</dbReference>
<organism evidence="9 10">
    <name type="scientific">Cyanidium caldarium</name>
    <name type="common">Red alga</name>
    <dbReference type="NCBI Taxonomy" id="2771"/>
    <lineage>
        <taxon>Eukaryota</taxon>
        <taxon>Rhodophyta</taxon>
        <taxon>Bangiophyceae</taxon>
        <taxon>Cyanidiales</taxon>
        <taxon>Cyanidiaceae</taxon>
        <taxon>Cyanidium</taxon>
    </lineage>
</organism>
<dbReference type="EMBL" id="JANCYW010000019">
    <property type="protein sequence ID" value="KAK4538682.1"/>
    <property type="molecule type" value="Genomic_DNA"/>
</dbReference>
<dbReference type="GO" id="GO:0034462">
    <property type="term" value="P:small-subunit processome assembly"/>
    <property type="evidence" value="ECO:0007669"/>
    <property type="project" value="TreeGrafter"/>
</dbReference>
<dbReference type="AlphaFoldDB" id="A0AAV9J253"/>
<keyword evidence="10" id="KW-1185">Reference proteome</keyword>
<evidence type="ECO:0000256" key="6">
    <source>
        <dbReference type="SAM" id="Coils"/>
    </source>
</evidence>
<feature type="region of interest" description="Disordered" evidence="7">
    <location>
        <begin position="1"/>
        <end position="32"/>
    </location>
</feature>
<dbReference type="Proteomes" id="UP001301350">
    <property type="component" value="Unassembled WGS sequence"/>
</dbReference>
<evidence type="ECO:0000256" key="1">
    <source>
        <dbReference type="ARBA" id="ARBA00004604"/>
    </source>
</evidence>
<evidence type="ECO:0000256" key="4">
    <source>
        <dbReference type="ARBA" id="ARBA00023242"/>
    </source>
</evidence>
<evidence type="ECO:0000256" key="3">
    <source>
        <dbReference type="ARBA" id="ARBA00022884"/>
    </source>
</evidence>
<dbReference type="GO" id="GO:0000480">
    <property type="term" value="P:endonucleolytic cleavage in 5'-ETS of tricistronic rRNA transcript (SSU-rRNA, 5.8S rRNA, LSU-rRNA)"/>
    <property type="evidence" value="ECO:0007669"/>
    <property type="project" value="TreeGrafter"/>
</dbReference>
<dbReference type="CDD" id="cd12263">
    <property type="entry name" value="RRM_ABT1_like"/>
    <property type="match status" value="1"/>
</dbReference>
<accession>A0AAV9J253</accession>
<gene>
    <name evidence="9" type="ORF">CDCA_CDCA19G4707</name>
</gene>
<feature type="compositionally biased region" description="Low complexity" evidence="7">
    <location>
        <begin position="1"/>
        <end position="12"/>
    </location>
</feature>
<protein>
    <recommendedName>
        <fullName evidence="8">RRM domain-containing protein</fullName>
    </recommendedName>
</protein>
<name>A0AAV9J253_CYACA</name>
<dbReference type="InterPro" id="IPR035979">
    <property type="entry name" value="RBD_domain_sf"/>
</dbReference>
<dbReference type="SUPFAM" id="SSF54928">
    <property type="entry name" value="RNA-binding domain, RBD"/>
    <property type="match status" value="1"/>
</dbReference>
<comment type="similarity">
    <text evidence="2">Belongs to the ESF2/ABP1 family.</text>
</comment>
<evidence type="ECO:0000259" key="8">
    <source>
        <dbReference type="PROSITE" id="PS50102"/>
    </source>
</evidence>
<feature type="region of interest" description="Disordered" evidence="7">
    <location>
        <begin position="188"/>
        <end position="208"/>
    </location>
</feature>
<evidence type="ECO:0000313" key="9">
    <source>
        <dbReference type="EMBL" id="KAK4538682.1"/>
    </source>
</evidence>
<keyword evidence="4" id="KW-0539">Nucleus</keyword>
<keyword evidence="3 5" id="KW-0694">RNA-binding</keyword>
<sequence>MDSDASDAGSAAPTRSAAHPARGSSPSSHGVAHPVTPGVLYISRIPPALKPRDLRRLLEPLGTLGRVFIQPESEAARKERVQRGGSRRKRFTEGWVEFADRRAARRAAALLQGTAMDARNKRSRFHADLWCLRYVPGLQWHHLTDELAAQRRARLLRTKNEARRARQERDFWLEQVDAGRAVDHMVARRRAQRDGKEGNRMRVEGRDEGMPRLAQQRRVLMREEREPSTDTAQADWLRQLVLPSRK</sequence>
<evidence type="ECO:0000256" key="5">
    <source>
        <dbReference type="PROSITE-ProRule" id="PRU00176"/>
    </source>
</evidence>
<comment type="caution">
    <text evidence="9">The sequence shown here is derived from an EMBL/GenBank/DDBJ whole genome shotgun (WGS) entry which is preliminary data.</text>
</comment>
<dbReference type="InterPro" id="IPR039119">
    <property type="entry name" value="ABT1/Esf2"/>
</dbReference>
<dbReference type="GO" id="GO:0000472">
    <property type="term" value="P:endonucleolytic cleavage to generate mature 5'-end of SSU-rRNA from (SSU-rRNA, 5.8S rRNA, LSU-rRNA)"/>
    <property type="evidence" value="ECO:0007669"/>
    <property type="project" value="TreeGrafter"/>
</dbReference>
<dbReference type="GO" id="GO:0003723">
    <property type="term" value="F:RNA binding"/>
    <property type="evidence" value="ECO:0007669"/>
    <property type="project" value="UniProtKB-UniRule"/>
</dbReference>
<dbReference type="PANTHER" id="PTHR12311">
    <property type="entry name" value="ACTIVATOR OF BASAL TRANSCRIPTION 1"/>
    <property type="match status" value="1"/>
</dbReference>
<feature type="coiled-coil region" evidence="6">
    <location>
        <begin position="148"/>
        <end position="175"/>
    </location>
</feature>
<reference evidence="9 10" key="1">
    <citation type="submission" date="2022-07" db="EMBL/GenBank/DDBJ databases">
        <title>Genome-wide signatures of adaptation to extreme environments.</title>
        <authorList>
            <person name="Cho C.H."/>
            <person name="Yoon H.S."/>
        </authorList>
    </citation>
    <scope>NUCLEOTIDE SEQUENCE [LARGE SCALE GENOMIC DNA]</scope>
    <source>
        <strain evidence="9 10">DBV 063 E5</strain>
    </source>
</reference>
<dbReference type="InterPro" id="IPR034353">
    <property type="entry name" value="ABT1/ESF2_RRM"/>
</dbReference>
<feature type="domain" description="RRM" evidence="8">
    <location>
        <begin position="38"/>
        <end position="128"/>
    </location>
</feature>
<dbReference type="GO" id="GO:0000447">
    <property type="term" value="P:endonucleolytic cleavage in ITS1 to separate SSU-rRNA from 5.8S rRNA and LSU-rRNA from tricistronic rRNA transcript (SSU-rRNA, 5.8S rRNA, LSU-rRNA)"/>
    <property type="evidence" value="ECO:0007669"/>
    <property type="project" value="TreeGrafter"/>
</dbReference>
<dbReference type="PANTHER" id="PTHR12311:SF7">
    <property type="entry name" value="ACTIVATOR OF BASAL TRANSCRIPTION 1"/>
    <property type="match status" value="1"/>
</dbReference>
<dbReference type="PROSITE" id="PS50102">
    <property type="entry name" value="RRM"/>
    <property type="match status" value="1"/>
</dbReference>